<dbReference type="EMBL" id="WIXE01009402">
    <property type="protein sequence ID" value="KAK5978464.1"/>
    <property type="molecule type" value="Genomic_DNA"/>
</dbReference>
<protein>
    <submittedName>
        <fullName evidence="1">Uncharacterized protein</fullName>
    </submittedName>
</protein>
<proteinExistence type="predicted"/>
<keyword evidence="2" id="KW-1185">Reference proteome</keyword>
<evidence type="ECO:0000313" key="2">
    <source>
        <dbReference type="Proteomes" id="UP001331761"/>
    </source>
</evidence>
<reference evidence="1 2" key="1">
    <citation type="submission" date="2019-10" db="EMBL/GenBank/DDBJ databases">
        <title>Assembly and Annotation for the nematode Trichostrongylus colubriformis.</title>
        <authorList>
            <person name="Martin J."/>
        </authorList>
    </citation>
    <scope>NUCLEOTIDE SEQUENCE [LARGE SCALE GENOMIC DNA]</scope>
    <source>
        <strain evidence="1">G859</strain>
        <tissue evidence="1">Whole worm</tissue>
    </source>
</reference>
<name>A0AAN8IL04_TRICO</name>
<comment type="caution">
    <text evidence="1">The sequence shown here is derived from an EMBL/GenBank/DDBJ whole genome shotgun (WGS) entry which is preliminary data.</text>
</comment>
<organism evidence="1 2">
    <name type="scientific">Trichostrongylus colubriformis</name>
    <name type="common">Black scour worm</name>
    <dbReference type="NCBI Taxonomy" id="6319"/>
    <lineage>
        <taxon>Eukaryota</taxon>
        <taxon>Metazoa</taxon>
        <taxon>Ecdysozoa</taxon>
        <taxon>Nematoda</taxon>
        <taxon>Chromadorea</taxon>
        <taxon>Rhabditida</taxon>
        <taxon>Rhabditina</taxon>
        <taxon>Rhabditomorpha</taxon>
        <taxon>Strongyloidea</taxon>
        <taxon>Trichostrongylidae</taxon>
        <taxon>Trichostrongylus</taxon>
    </lineage>
</organism>
<accession>A0AAN8IL04</accession>
<evidence type="ECO:0000313" key="1">
    <source>
        <dbReference type="EMBL" id="KAK5978464.1"/>
    </source>
</evidence>
<feature type="non-terminal residue" evidence="1">
    <location>
        <position position="99"/>
    </location>
</feature>
<dbReference type="Proteomes" id="UP001331761">
    <property type="component" value="Unassembled WGS sequence"/>
</dbReference>
<gene>
    <name evidence="1" type="ORF">GCK32_022320</name>
</gene>
<sequence length="99" mass="11506">MVMEEGTSDDDGTCTSSDDEMERIVLHVYDDESKEFSSLTTYHGMVKIRSRTEFVSAFDAVLLGESLNARRIMDLHRLEDVFMNITRTKFDIRRFLEDS</sequence>
<dbReference type="AlphaFoldDB" id="A0AAN8IL04"/>